<keyword evidence="3" id="KW-1185">Reference proteome</keyword>
<dbReference type="GO" id="GO:0004534">
    <property type="term" value="F:5'-3' RNA exonuclease activity"/>
    <property type="evidence" value="ECO:0007669"/>
    <property type="project" value="TreeGrafter"/>
</dbReference>
<dbReference type="Gene3D" id="3.20.20.140">
    <property type="entry name" value="Metal-dependent hydrolases"/>
    <property type="match status" value="1"/>
</dbReference>
<dbReference type="SMART" id="SM00481">
    <property type="entry name" value="POLIIIAc"/>
    <property type="match status" value="1"/>
</dbReference>
<dbReference type="STRING" id="591019.Shell_0052"/>
<dbReference type="Pfam" id="PF13263">
    <property type="entry name" value="PHP_C"/>
    <property type="match status" value="1"/>
</dbReference>
<evidence type="ECO:0000259" key="1">
    <source>
        <dbReference type="SMART" id="SM00481"/>
    </source>
</evidence>
<dbReference type="KEGG" id="shc:Shell_0052"/>
<reference evidence="2 3" key="2">
    <citation type="journal article" date="2011" name="Stand. Genomic Sci.">
        <title>Complete genome sequence of Staphylothermus hellenicus P8.</title>
        <authorList>
            <person name="Anderson I."/>
            <person name="Wirth R."/>
            <person name="Lucas S."/>
            <person name="Copeland A."/>
            <person name="Lapidus A."/>
            <person name="Cheng J.F."/>
            <person name="Goodwin L."/>
            <person name="Pitluck S."/>
            <person name="Davenport K."/>
            <person name="Detter J.C."/>
            <person name="Han C."/>
            <person name="Tapia R."/>
            <person name="Land M."/>
            <person name="Hauser L."/>
            <person name="Pati A."/>
            <person name="Mikhailova N."/>
            <person name="Woyke T."/>
            <person name="Klenk H.P."/>
            <person name="Kyrpides N."/>
            <person name="Ivanova N."/>
        </authorList>
    </citation>
    <scope>NUCLEOTIDE SEQUENCE [LARGE SCALE GENOMIC DNA]</scope>
    <source>
        <strain evidence="3">DSM 12710 / JCM 10830 / BK20S6-10-b1 / P8</strain>
    </source>
</reference>
<sequence>MHIHSTYSDGRASPKEIILTAIYKGLNIISITDHNSFQGSVAASKLAKDLVREYGEQLLVIIGNEVRSDKGDILVYCYEPIDVPRRVDYLIDKAHENNCLVVPAHPFDTLRFGVGDALFEYNGWDAIEVWNASANPRANREALKASKILGIPGIANSDAHIPEAIGSAYTVLELDKLSVESVFKAIKNGKVHPHFGYPPFKVFIKRVEWSIERRVRKFLGRE</sequence>
<dbReference type="PANTHER" id="PTHR42924">
    <property type="entry name" value="EXONUCLEASE"/>
    <property type="match status" value="1"/>
</dbReference>
<dbReference type="InterPro" id="IPR052018">
    <property type="entry name" value="PHP_domain"/>
</dbReference>
<dbReference type="CDD" id="cd07432">
    <property type="entry name" value="PHP_HisPPase"/>
    <property type="match status" value="1"/>
</dbReference>
<dbReference type="InterPro" id="IPR004013">
    <property type="entry name" value="PHP_dom"/>
</dbReference>
<dbReference type="NCBIfam" id="NF038032">
    <property type="entry name" value="CehA_McbA_metalo"/>
    <property type="match status" value="1"/>
</dbReference>
<dbReference type="InterPro" id="IPR016195">
    <property type="entry name" value="Pol/histidinol_Pase-like"/>
</dbReference>
<evidence type="ECO:0000313" key="2">
    <source>
        <dbReference type="EMBL" id="ADI31201.1"/>
    </source>
</evidence>
<dbReference type="HOGENOM" id="CLU_072983_1_0_2"/>
<organism evidence="2 3">
    <name type="scientific">Staphylothermus hellenicus (strain DSM 12710 / JCM 10830 / BK20S6-10-b1 / P8)</name>
    <dbReference type="NCBI Taxonomy" id="591019"/>
    <lineage>
        <taxon>Archaea</taxon>
        <taxon>Thermoproteota</taxon>
        <taxon>Thermoprotei</taxon>
        <taxon>Desulfurococcales</taxon>
        <taxon>Desulfurococcaceae</taxon>
        <taxon>Staphylothermus</taxon>
    </lineage>
</organism>
<reference evidence="3" key="1">
    <citation type="submission" date="2010-05" db="EMBL/GenBank/DDBJ databases">
        <title>Complete sequence of Staphylothermus hellenicus DSM 12710.</title>
        <authorList>
            <consortium name="US DOE Joint Genome Institute"/>
            <person name="Lucas S."/>
            <person name="Copeland A."/>
            <person name="Lapidus A."/>
            <person name="Cheng J.-F."/>
            <person name="Bruce D."/>
            <person name="Goodwin L."/>
            <person name="Pitluck S."/>
            <person name="Davenport K."/>
            <person name="Detter J.C."/>
            <person name="Han C."/>
            <person name="Tapia R."/>
            <person name="Larimer F."/>
            <person name="Land M."/>
            <person name="Hauser L."/>
            <person name="Kyrpides N."/>
            <person name="Mikhailova N."/>
            <person name="Anderson I.J."/>
            <person name="Woyke T."/>
        </authorList>
    </citation>
    <scope>NUCLEOTIDE SEQUENCE [LARGE SCALE GENOMIC DNA]</scope>
    <source>
        <strain evidence="3">DSM 12710 / JCM 10830 / BK20S6-10-b1 / P8</strain>
    </source>
</reference>
<dbReference type="Pfam" id="PF02811">
    <property type="entry name" value="PHP"/>
    <property type="match status" value="1"/>
</dbReference>
<name>D7DAK4_STAHD</name>
<dbReference type="eggNOG" id="arCOG00302">
    <property type="taxonomic scope" value="Archaea"/>
</dbReference>
<feature type="domain" description="Polymerase/histidinol phosphatase N-terminal" evidence="1">
    <location>
        <begin position="1"/>
        <end position="70"/>
    </location>
</feature>
<dbReference type="GO" id="GO:0035312">
    <property type="term" value="F:5'-3' DNA exonuclease activity"/>
    <property type="evidence" value="ECO:0007669"/>
    <property type="project" value="TreeGrafter"/>
</dbReference>
<gene>
    <name evidence="2" type="ordered locus">Shell_0052</name>
</gene>
<dbReference type="Proteomes" id="UP000002573">
    <property type="component" value="Chromosome"/>
</dbReference>
<protein>
    <submittedName>
        <fullName evidence="2">PHP domain protein</fullName>
    </submittedName>
</protein>
<proteinExistence type="predicted"/>
<accession>D7DAK4</accession>
<dbReference type="AlphaFoldDB" id="D7DAK4"/>
<dbReference type="SUPFAM" id="SSF89550">
    <property type="entry name" value="PHP domain-like"/>
    <property type="match status" value="1"/>
</dbReference>
<evidence type="ECO:0000313" key="3">
    <source>
        <dbReference type="Proteomes" id="UP000002573"/>
    </source>
</evidence>
<dbReference type="EMBL" id="CP002051">
    <property type="protein sequence ID" value="ADI31201.1"/>
    <property type="molecule type" value="Genomic_DNA"/>
</dbReference>
<dbReference type="InterPro" id="IPR003141">
    <property type="entry name" value="Pol/His_phosphatase_N"/>
</dbReference>
<dbReference type="PANTHER" id="PTHR42924:SF3">
    <property type="entry name" value="POLYMERASE_HISTIDINOL PHOSPHATASE N-TERMINAL DOMAIN-CONTAINING PROTEIN"/>
    <property type="match status" value="1"/>
</dbReference>